<sequence>MRRAAKVDSNQTQVVSALRAAGVSVQSLAAVGNGVPDLLCGFRGKLSLLEVKDGSKVKSARKLTAAQTDWHAVWKDMPLFVVETPEQALKALGAIA</sequence>
<dbReference type="Gene3D" id="3.40.1350.10">
    <property type="match status" value="1"/>
</dbReference>
<gene>
    <name evidence="1" type="ORF">VVAX_04354</name>
</gene>
<proteinExistence type="predicted"/>
<evidence type="ECO:0008006" key="2">
    <source>
        <dbReference type="Google" id="ProtNLM"/>
    </source>
</evidence>
<accession>A0A679J2W0</accession>
<dbReference type="EMBL" id="LR743507">
    <property type="protein sequence ID" value="CAA2107676.1"/>
    <property type="molecule type" value="Genomic_DNA"/>
</dbReference>
<evidence type="ECO:0000313" key="1">
    <source>
        <dbReference type="EMBL" id="CAA2107676.1"/>
    </source>
</evidence>
<dbReference type="AlphaFoldDB" id="A0A679J2W0"/>
<dbReference type="RefSeq" id="WP_339091894.1">
    <property type="nucleotide sequence ID" value="NZ_LR743507.1"/>
</dbReference>
<organism evidence="1">
    <name type="scientific">Variovorax paradoxus</name>
    <dbReference type="NCBI Taxonomy" id="34073"/>
    <lineage>
        <taxon>Bacteria</taxon>
        <taxon>Pseudomonadati</taxon>
        <taxon>Pseudomonadota</taxon>
        <taxon>Betaproteobacteria</taxon>
        <taxon>Burkholderiales</taxon>
        <taxon>Comamonadaceae</taxon>
        <taxon>Variovorax</taxon>
    </lineage>
</organism>
<dbReference type="InterPro" id="IPR011856">
    <property type="entry name" value="tRNA_endonuc-like_dom_sf"/>
</dbReference>
<name>A0A679J2W0_VARPD</name>
<dbReference type="GO" id="GO:0003676">
    <property type="term" value="F:nucleic acid binding"/>
    <property type="evidence" value="ECO:0007669"/>
    <property type="project" value="InterPro"/>
</dbReference>
<protein>
    <recommendedName>
        <fullName evidence="2">VRR-NUC domain-containing protein</fullName>
    </recommendedName>
</protein>
<reference evidence="1" key="1">
    <citation type="submission" date="2019-12" db="EMBL/GenBank/DDBJ databases">
        <authorList>
            <person name="Cremers G."/>
        </authorList>
    </citation>
    <scope>NUCLEOTIDE SEQUENCE</scope>
    <source>
        <strain evidence="1">Vvax</strain>
    </source>
</reference>